<dbReference type="EMBL" id="CAMGYJ010000004">
    <property type="protein sequence ID" value="CAI0397214.1"/>
    <property type="molecule type" value="Genomic_DNA"/>
</dbReference>
<sequence length="333" mass="37921">MPVLPPDLIVEILTWIPVDSLLRFRSVSKWFKTLISSPDFVKSHLRNTKALSAVKPNRVDRLFRRSLNFVRRVIRSGVEQNPPPWGLHSWSLDTLYNAPGIEGVELVDTVKRDFISDDWAVGSCDGMLCSVGWYSRMVVWNPSTGIVMELPDLPYVASTEEMFEISRVSGFGYDCQLDDYKVVTMISCPAENCTRHDEFETQVKVFALSTTSWRRIDNFKHGIPIGNGKFAAGRLYYKVRSFDAGDLERKDTLFSLDLATEKFNKSLELRNLGLSCSGSISLRSMHGHSCYCIFQIMVRLYGRMVLICSFTIPRTTLSGFLDREVCRILTIAR</sequence>
<organism evidence="2 3">
    <name type="scientific">Linum tenue</name>
    <dbReference type="NCBI Taxonomy" id="586396"/>
    <lineage>
        <taxon>Eukaryota</taxon>
        <taxon>Viridiplantae</taxon>
        <taxon>Streptophyta</taxon>
        <taxon>Embryophyta</taxon>
        <taxon>Tracheophyta</taxon>
        <taxon>Spermatophyta</taxon>
        <taxon>Magnoliopsida</taxon>
        <taxon>eudicotyledons</taxon>
        <taxon>Gunneridae</taxon>
        <taxon>Pentapetalae</taxon>
        <taxon>rosids</taxon>
        <taxon>fabids</taxon>
        <taxon>Malpighiales</taxon>
        <taxon>Linaceae</taxon>
        <taxon>Linum</taxon>
    </lineage>
</organism>
<keyword evidence="3" id="KW-1185">Reference proteome</keyword>
<protein>
    <recommendedName>
        <fullName evidence="1">F-box domain-containing protein</fullName>
    </recommendedName>
</protein>
<evidence type="ECO:0000313" key="3">
    <source>
        <dbReference type="Proteomes" id="UP001154282"/>
    </source>
</evidence>
<gene>
    <name evidence="2" type="ORF">LITE_LOCUS9460</name>
</gene>
<dbReference type="SMART" id="SM00256">
    <property type="entry name" value="FBOX"/>
    <property type="match status" value="1"/>
</dbReference>
<dbReference type="InterPro" id="IPR036047">
    <property type="entry name" value="F-box-like_dom_sf"/>
</dbReference>
<accession>A0AAV0II69</accession>
<dbReference type="InterPro" id="IPR013187">
    <property type="entry name" value="F-box-assoc_dom_typ3"/>
</dbReference>
<dbReference type="SUPFAM" id="SSF81383">
    <property type="entry name" value="F-box domain"/>
    <property type="match status" value="1"/>
</dbReference>
<dbReference type="NCBIfam" id="TIGR01640">
    <property type="entry name" value="F_box_assoc_1"/>
    <property type="match status" value="1"/>
</dbReference>
<dbReference type="Pfam" id="PF08268">
    <property type="entry name" value="FBA_3"/>
    <property type="match status" value="1"/>
</dbReference>
<reference evidence="2" key="1">
    <citation type="submission" date="2022-08" db="EMBL/GenBank/DDBJ databases">
        <authorList>
            <person name="Gutierrez-Valencia J."/>
        </authorList>
    </citation>
    <scope>NUCLEOTIDE SEQUENCE</scope>
</reference>
<dbReference type="PANTHER" id="PTHR31672">
    <property type="entry name" value="BNACNNG10540D PROTEIN"/>
    <property type="match status" value="1"/>
</dbReference>
<dbReference type="PANTHER" id="PTHR31672:SF13">
    <property type="entry name" value="F-BOX PROTEIN CPR30-LIKE"/>
    <property type="match status" value="1"/>
</dbReference>
<dbReference type="InterPro" id="IPR001810">
    <property type="entry name" value="F-box_dom"/>
</dbReference>
<dbReference type="PROSITE" id="PS50181">
    <property type="entry name" value="FBOX"/>
    <property type="match status" value="1"/>
</dbReference>
<dbReference type="Gene3D" id="1.20.1280.50">
    <property type="match status" value="1"/>
</dbReference>
<comment type="caution">
    <text evidence="2">The sequence shown here is derived from an EMBL/GenBank/DDBJ whole genome shotgun (WGS) entry which is preliminary data.</text>
</comment>
<name>A0AAV0II69_9ROSI</name>
<dbReference type="AlphaFoldDB" id="A0AAV0II69"/>
<evidence type="ECO:0000259" key="1">
    <source>
        <dbReference type="PROSITE" id="PS50181"/>
    </source>
</evidence>
<dbReference type="InterPro" id="IPR050796">
    <property type="entry name" value="SCF_F-box_component"/>
</dbReference>
<dbReference type="Pfam" id="PF00646">
    <property type="entry name" value="F-box"/>
    <property type="match status" value="1"/>
</dbReference>
<dbReference type="Proteomes" id="UP001154282">
    <property type="component" value="Unassembled WGS sequence"/>
</dbReference>
<dbReference type="InterPro" id="IPR017451">
    <property type="entry name" value="F-box-assoc_interact_dom"/>
</dbReference>
<evidence type="ECO:0000313" key="2">
    <source>
        <dbReference type="EMBL" id="CAI0397214.1"/>
    </source>
</evidence>
<feature type="domain" description="F-box" evidence="1">
    <location>
        <begin position="1"/>
        <end position="45"/>
    </location>
</feature>
<proteinExistence type="predicted"/>